<dbReference type="WBParaSite" id="HCON_00150230-00001">
    <property type="protein sequence ID" value="HCON_00150230-00001"/>
    <property type="gene ID" value="HCON_00150230"/>
</dbReference>
<sequence length="201" mass="21777">MKPSAISLRTPNKGTGSHPNVPHLLLTQDQAHPSLSRIVSGFFHVEDALRPSTASCGNLEALHQHSMANNTTFSDKLSTVSQQATLRKSVSAVGFNGEMTEKSWKDGLVMSSSSINDHHLDMTATALTPYEQVLSQGRAVSSASLTSHPTPLKEHSSDGQQRLQNHGVVAGAKLPHHGGFFSKPIVRSNEESFRYLMALDR</sequence>
<feature type="region of interest" description="Disordered" evidence="1">
    <location>
        <begin position="1"/>
        <end position="22"/>
    </location>
</feature>
<evidence type="ECO:0000313" key="3">
    <source>
        <dbReference type="WBParaSite" id="HCON_00150230-00001"/>
    </source>
</evidence>
<evidence type="ECO:0000256" key="1">
    <source>
        <dbReference type="SAM" id="MobiDB-lite"/>
    </source>
</evidence>
<feature type="compositionally biased region" description="Polar residues" evidence="1">
    <location>
        <begin position="138"/>
        <end position="149"/>
    </location>
</feature>
<name>A0A7I4YWG7_HAECO</name>
<dbReference type="AlphaFoldDB" id="A0A7I4YWG7"/>
<accession>A0A7I4YWG7</accession>
<dbReference type="OMA" id="DGFFHQH"/>
<feature type="compositionally biased region" description="Polar residues" evidence="1">
    <location>
        <begin position="7"/>
        <end position="18"/>
    </location>
</feature>
<proteinExistence type="predicted"/>
<protein>
    <submittedName>
        <fullName evidence="3">Uncharacterized protein</fullName>
    </submittedName>
</protein>
<keyword evidence="2" id="KW-1185">Reference proteome</keyword>
<dbReference type="Proteomes" id="UP000025227">
    <property type="component" value="Unplaced"/>
</dbReference>
<evidence type="ECO:0000313" key="2">
    <source>
        <dbReference type="Proteomes" id="UP000025227"/>
    </source>
</evidence>
<organism evidence="2 3">
    <name type="scientific">Haemonchus contortus</name>
    <name type="common">Barber pole worm</name>
    <dbReference type="NCBI Taxonomy" id="6289"/>
    <lineage>
        <taxon>Eukaryota</taxon>
        <taxon>Metazoa</taxon>
        <taxon>Ecdysozoa</taxon>
        <taxon>Nematoda</taxon>
        <taxon>Chromadorea</taxon>
        <taxon>Rhabditida</taxon>
        <taxon>Rhabditina</taxon>
        <taxon>Rhabditomorpha</taxon>
        <taxon>Strongyloidea</taxon>
        <taxon>Trichostrongylidae</taxon>
        <taxon>Haemonchus</taxon>
    </lineage>
</organism>
<feature type="region of interest" description="Disordered" evidence="1">
    <location>
        <begin position="138"/>
        <end position="161"/>
    </location>
</feature>
<dbReference type="OrthoDB" id="5824236at2759"/>
<reference evidence="3" key="1">
    <citation type="submission" date="2020-12" db="UniProtKB">
        <authorList>
            <consortium name="WormBaseParasite"/>
        </authorList>
    </citation>
    <scope>IDENTIFICATION</scope>
    <source>
        <strain evidence="3">MHco3</strain>
    </source>
</reference>